<reference evidence="4" key="2">
    <citation type="submission" date="2016-04" db="EMBL/GenBank/DDBJ databases">
        <title>Planomonospora sphaerica JCM9374 whole genome shotgun sequence.</title>
        <authorList>
            <person name="Suzuki T."/>
            <person name="Dohra H."/>
            <person name="Kodani S."/>
        </authorList>
    </citation>
    <scope>NUCLEOTIDE SEQUENCE [LARGE SCALE GENOMIC DNA]</scope>
    <source>
        <strain evidence="4">JCM 9374</strain>
    </source>
</reference>
<dbReference type="GO" id="GO:0000731">
    <property type="term" value="P:DNA synthesis involved in DNA repair"/>
    <property type="evidence" value="ECO:0007669"/>
    <property type="project" value="TreeGrafter"/>
</dbReference>
<dbReference type="Proteomes" id="UP000077701">
    <property type="component" value="Unassembled WGS sequence"/>
</dbReference>
<dbReference type="InterPro" id="IPR027417">
    <property type="entry name" value="P-loop_NTPase"/>
</dbReference>
<protein>
    <submittedName>
        <fullName evidence="3">ATPase-like protein</fullName>
    </submittedName>
</protein>
<name>A0A171D2V7_9ACTN</name>
<evidence type="ECO:0000313" key="3">
    <source>
        <dbReference type="EMBL" id="GAT67573.1"/>
    </source>
</evidence>
<dbReference type="EMBL" id="BDCX01000007">
    <property type="protein sequence ID" value="GAT67573.1"/>
    <property type="molecule type" value="Genomic_DNA"/>
</dbReference>
<organism evidence="3 4">
    <name type="scientific">Planomonospora sphaerica</name>
    <dbReference type="NCBI Taxonomy" id="161355"/>
    <lineage>
        <taxon>Bacteria</taxon>
        <taxon>Bacillati</taxon>
        <taxon>Actinomycetota</taxon>
        <taxon>Actinomycetes</taxon>
        <taxon>Streptosporangiales</taxon>
        <taxon>Streptosporangiaceae</taxon>
        <taxon>Planomonospora</taxon>
    </lineage>
</organism>
<gene>
    <name evidence="3" type="ORF">PS9374_03231</name>
</gene>
<keyword evidence="1" id="KW-0227">DNA damage</keyword>
<keyword evidence="4" id="KW-1185">Reference proteome</keyword>
<dbReference type="GO" id="GO:0016887">
    <property type="term" value="F:ATP hydrolysis activity"/>
    <property type="evidence" value="ECO:0007669"/>
    <property type="project" value="InterPro"/>
</dbReference>
<sequence length="362" mass="37892">MITRIEIDGFKSFLDFEIDVPPFLALVGPNAGGKSNLFDALGFVADEVGGSGGLLGARRGAPNEQFHRVAQGAPVAAFTVAVEALVSPEPGALLPVRFDTGAEMVLRIPRSTEAVVSHVARRLPPELLELMVVDPDPAGTPRRTVAAWRRHAPVPRAMRGRGAPDDLGPLAADGANLAAVLGRMAGTAAFADVVADLAALVPGAAGLLPRLERGEWSFGLVLDGQGEVPAALLSDGTLRITGLLAALHDPDHPATLLVEEVEAGVHPGRLGELLRRVRQRVREPGGAEPYRQVIVTSHSPAVVAELGRTAPESLVFLDAVVRVDPAADRTSRVSVAKPVLPDGEPGTFVSPRQLRQYLGAAA</sequence>
<keyword evidence="1" id="KW-0742">SOS response</keyword>
<dbReference type="InterPro" id="IPR003959">
    <property type="entry name" value="ATPase_AAA_core"/>
</dbReference>
<dbReference type="GO" id="GO:0006302">
    <property type="term" value="P:double-strand break repair"/>
    <property type="evidence" value="ECO:0007669"/>
    <property type="project" value="TreeGrafter"/>
</dbReference>
<dbReference type="RefSeq" id="WP_068897626.1">
    <property type="nucleotide sequence ID" value="NZ_BDCX01000007.1"/>
</dbReference>
<dbReference type="OrthoDB" id="104167at2"/>
<dbReference type="GO" id="GO:0009432">
    <property type="term" value="P:SOS response"/>
    <property type="evidence" value="ECO:0007669"/>
    <property type="project" value="UniProtKB-KW"/>
</dbReference>
<feature type="domain" description="ATPase AAA-type core" evidence="2">
    <location>
        <begin position="23"/>
        <end position="303"/>
    </location>
</feature>
<dbReference type="Pfam" id="PF13304">
    <property type="entry name" value="AAA_21"/>
    <property type="match status" value="1"/>
</dbReference>
<dbReference type="InterPro" id="IPR014555">
    <property type="entry name" value="RecF-like"/>
</dbReference>
<dbReference type="GO" id="GO:0005524">
    <property type="term" value="F:ATP binding"/>
    <property type="evidence" value="ECO:0007669"/>
    <property type="project" value="InterPro"/>
</dbReference>
<dbReference type="PANTHER" id="PTHR32182:SF22">
    <property type="entry name" value="ATP-DEPENDENT ENDONUCLEASE, OLD FAMILY-RELATED"/>
    <property type="match status" value="1"/>
</dbReference>
<dbReference type="Gene3D" id="3.40.50.300">
    <property type="entry name" value="P-loop containing nucleotide triphosphate hydrolases"/>
    <property type="match status" value="2"/>
</dbReference>
<dbReference type="PIRSF" id="PIRSF029347">
    <property type="entry name" value="RecF"/>
    <property type="match status" value="1"/>
</dbReference>
<reference evidence="3 4" key="1">
    <citation type="journal article" date="2016" name="Genome Announc.">
        <title>Draft Genome Sequence of Planomonospora sphaerica JCM9374, a Rare Actinomycete.</title>
        <authorList>
            <person name="Dohra H."/>
            <person name="Suzuki T."/>
            <person name="Inoue Y."/>
            <person name="Kodani S."/>
        </authorList>
    </citation>
    <scope>NUCLEOTIDE SEQUENCE [LARGE SCALE GENOMIC DNA]</scope>
    <source>
        <strain evidence="3 4">JCM 9374</strain>
    </source>
</reference>
<evidence type="ECO:0000256" key="1">
    <source>
        <dbReference type="ARBA" id="ARBA00023236"/>
    </source>
</evidence>
<evidence type="ECO:0000313" key="4">
    <source>
        <dbReference type="Proteomes" id="UP000077701"/>
    </source>
</evidence>
<proteinExistence type="predicted"/>
<comment type="caution">
    <text evidence="3">The sequence shown here is derived from an EMBL/GenBank/DDBJ whole genome shotgun (WGS) entry which is preliminary data.</text>
</comment>
<dbReference type="PANTHER" id="PTHR32182">
    <property type="entry name" value="DNA REPLICATION AND REPAIR PROTEIN RECF"/>
    <property type="match status" value="1"/>
</dbReference>
<dbReference type="AlphaFoldDB" id="A0A171D2V7"/>
<accession>A0A171D2V7</accession>
<dbReference type="SUPFAM" id="SSF52540">
    <property type="entry name" value="P-loop containing nucleoside triphosphate hydrolases"/>
    <property type="match status" value="1"/>
</dbReference>
<dbReference type="STRING" id="161355.PS9374_03231"/>
<evidence type="ECO:0000259" key="2">
    <source>
        <dbReference type="Pfam" id="PF13304"/>
    </source>
</evidence>